<comment type="caution">
    <text evidence="1">The sequence shown here is derived from an EMBL/GenBank/DDBJ whole genome shotgun (WGS) entry which is preliminary data.</text>
</comment>
<keyword evidence="2" id="KW-1185">Reference proteome</keyword>
<organism evidence="1 2">
    <name type="scientific">Saguinus oedipus</name>
    <name type="common">Cotton-top tamarin</name>
    <name type="synonym">Oedipomidas oedipus</name>
    <dbReference type="NCBI Taxonomy" id="9490"/>
    <lineage>
        <taxon>Eukaryota</taxon>
        <taxon>Metazoa</taxon>
        <taxon>Chordata</taxon>
        <taxon>Craniata</taxon>
        <taxon>Vertebrata</taxon>
        <taxon>Euteleostomi</taxon>
        <taxon>Mammalia</taxon>
        <taxon>Eutheria</taxon>
        <taxon>Euarchontoglires</taxon>
        <taxon>Primates</taxon>
        <taxon>Haplorrhini</taxon>
        <taxon>Platyrrhini</taxon>
        <taxon>Cebidae</taxon>
        <taxon>Callitrichinae</taxon>
        <taxon>Saguinus</taxon>
    </lineage>
</organism>
<gene>
    <name evidence="1" type="ORF">P7K49_019746</name>
</gene>
<feature type="non-terminal residue" evidence="1">
    <location>
        <position position="88"/>
    </location>
</feature>
<name>A0ABQ9UY84_SAGOE</name>
<reference evidence="1 2" key="1">
    <citation type="submission" date="2023-05" db="EMBL/GenBank/DDBJ databases">
        <title>B98-5 Cell Line De Novo Hybrid Assembly: An Optical Mapping Approach.</title>
        <authorList>
            <person name="Kananen K."/>
            <person name="Auerbach J.A."/>
            <person name="Kautto E."/>
            <person name="Blachly J.S."/>
        </authorList>
    </citation>
    <scope>NUCLEOTIDE SEQUENCE [LARGE SCALE GENOMIC DNA]</scope>
    <source>
        <strain evidence="1">B95-8</strain>
        <tissue evidence="1">Cell line</tissue>
    </source>
</reference>
<evidence type="ECO:0000313" key="1">
    <source>
        <dbReference type="EMBL" id="KAK2102079.1"/>
    </source>
</evidence>
<evidence type="ECO:0000313" key="2">
    <source>
        <dbReference type="Proteomes" id="UP001266305"/>
    </source>
</evidence>
<proteinExistence type="predicted"/>
<dbReference type="Proteomes" id="UP001266305">
    <property type="component" value="Unassembled WGS sequence"/>
</dbReference>
<protein>
    <submittedName>
        <fullName evidence="1">Uncharacterized protein</fullName>
    </submittedName>
</protein>
<accession>A0ABQ9UY84</accession>
<sequence length="88" mass="10008">MAFATVQSSIITCPTSTSHLKRDVDLGIISTYSGLENGMDKSTQGENQWKLYGHFKGRRIEEQEKTEKDREKVIQEVGEQEMNSNADR</sequence>
<dbReference type="EMBL" id="JASSZA010000009">
    <property type="protein sequence ID" value="KAK2102079.1"/>
    <property type="molecule type" value="Genomic_DNA"/>
</dbReference>